<dbReference type="Proteomes" id="UP001209854">
    <property type="component" value="Unassembled WGS sequence"/>
</dbReference>
<comment type="caution">
    <text evidence="1">The sequence shown here is derived from an EMBL/GenBank/DDBJ whole genome shotgun (WGS) entry which is preliminary data.</text>
</comment>
<protein>
    <submittedName>
        <fullName evidence="1">Uncharacterized protein</fullName>
    </submittedName>
</protein>
<dbReference type="RefSeq" id="WP_262568560.1">
    <property type="nucleotide sequence ID" value="NZ_JAPFCC010000001.1"/>
</dbReference>
<dbReference type="EMBL" id="JAPFCC010000001">
    <property type="protein sequence ID" value="MCW7553770.1"/>
    <property type="molecule type" value="Genomic_DNA"/>
</dbReference>
<keyword evidence="2" id="KW-1185">Reference proteome</keyword>
<evidence type="ECO:0000313" key="1">
    <source>
        <dbReference type="EMBL" id="MCW7553770.1"/>
    </source>
</evidence>
<proteinExistence type="predicted"/>
<name>A0ABT3MWL3_9GAMM</name>
<sequence length="69" mass="7932">MKYILVNKEPVMIKEDDTEAVVQWAEWLGTHDRTVKVTKINDEITVSTVFLGLDHNHVSVRLTPSTRLL</sequence>
<evidence type="ECO:0000313" key="2">
    <source>
        <dbReference type="Proteomes" id="UP001209854"/>
    </source>
</evidence>
<accession>A0ABT3MWL3</accession>
<gene>
    <name evidence="1" type="ORF">NX722_14245</name>
</gene>
<organism evidence="1 2">
    <name type="scientific">Endozoicomonas gorgoniicola</name>
    <dbReference type="NCBI Taxonomy" id="1234144"/>
    <lineage>
        <taxon>Bacteria</taxon>
        <taxon>Pseudomonadati</taxon>
        <taxon>Pseudomonadota</taxon>
        <taxon>Gammaproteobacteria</taxon>
        <taxon>Oceanospirillales</taxon>
        <taxon>Endozoicomonadaceae</taxon>
        <taxon>Endozoicomonas</taxon>
    </lineage>
</organism>
<reference evidence="1 2" key="1">
    <citation type="submission" date="2022-10" db="EMBL/GenBank/DDBJ databases">
        <title>High-quality genome sequences of two octocoral-associated bacteria, Endozoicomonas euniceicola EF212 and Endozoicomonas gorgoniicola PS125.</title>
        <authorList>
            <person name="Chiou Y.-J."/>
            <person name="Chen Y.-H."/>
        </authorList>
    </citation>
    <scope>NUCLEOTIDE SEQUENCE [LARGE SCALE GENOMIC DNA]</scope>
    <source>
        <strain evidence="1 2">PS125</strain>
    </source>
</reference>